<feature type="non-terminal residue" evidence="5">
    <location>
        <position position="172"/>
    </location>
</feature>
<dbReference type="PROSITE" id="PS50174">
    <property type="entry name" value="G_PATCH"/>
    <property type="match status" value="1"/>
</dbReference>
<dbReference type="AlphaFoldDB" id="A0A392QNW2"/>
<dbReference type="InterPro" id="IPR000467">
    <property type="entry name" value="G_patch_dom"/>
</dbReference>
<feature type="region of interest" description="Disordered" evidence="3">
    <location>
        <begin position="1"/>
        <end position="63"/>
    </location>
</feature>
<dbReference type="GO" id="GO:0003676">
    <property type="term" value="F:nucleic acid binding"/>
    <property type="evidence" value="ECO:0007669"/>
    <property type="project" value="InterPro"/>
</dbReference>
<evidence type="ECO:0000313" key="5">
    <source>
        <dbReference type="EMBL" id="MCI25226.1"/>
    </source>
</evidence>
<name>A0A392QNW2_9FABA</name>
<dbReference type="GO" id="GO:0000398">
    <property type="term" value="P:mRNA splicing, via spliceosome"/>
    <property type="evidence" value="ECO:0007669"/>
    <property type="project" value="InterPro"/>
</dbReference>
<dbReference type="PANTHER" id="PTHR15818">
    <property type="entry name" value="G PATCH AND KOW-CONTAINING"/>
    <property type="match status" value="1"/>
</dbReference>
<dbReference type="InterPro" id="IPR045166">
    <property type="entry name" value="Spp2-like"/>
</dbReference>
<feature type="compositionally biased region" description="Basic and acidic residues" evidence="3">
    <location>
        <begin position="148"/>
        <end position="172"/>
    </location>
</feature>
<dbReference type="GO" id="GO:0005681">
    <property type="term" value="C:spliceosomal complex"/>
    <property type="evidence" value="ECO:0007669"/>
    <property type="project" value="TreeGrafter"/>
</dbReference>
<feature type="compositionally biased region" description="Polar residues" evidence="3">
    <location>
        <begin position="41"/>
        <end position="56"/>
    </location>
</feature>
<keyword evidence="2" id="KW-0539">Nucleus</keyword>
<organism evidence="5 6">
    <name type="scientific">Trifolium medium</name>
    <dbReference type="NCBI Taxonomy" id="97028"/>
    <lineage>
        <taxon>Eukaryota</taxon>
        <taxon>Viridiplantae</taxon>
        <taxon>Streptophyta</taxon>
        <taxon>Embryophyta</taxon>
        <taxon>Tracheophyta</taxon>
        <taxon>Spermatophyta</taxon>
        <taxon>Magnoliopsida</taxon>
        <taxon>eudicotyledons</taxon>
        <taxon>Gunneridae</taxon>
        <taxon>Pentapetalae</taxon>
        <taxon>rosids</taxon>
        <taxon>fabids</taxon>
        <taxon>Fabales</taxon>
        <taxon>Fabaceae</taxon>
        <taxon>Papilionoideae</taxon>
        <taxon>50 kb inversion clade</taxon>
        <taxon>NPAAA clade</taxon>
        <taxon>Hologalegina</taxon>
        <taxon>IRL clade</taxon>
        <taxon>Trifolieae</taxon>
        <taxon>Trifolium</taxon>
    </lineage>
</organism>
<dbReference type="InterPro" id="IPR026822">
    <property type="entry name" value="Spp2/MOS2_G-patch"/>
</dbReference>
<feature type="region of interest" description="Disordered" evidence="3">
    <location>
        <begin position="138"/>
        <end position="172"/>
    </location>
</feature>
<feature type="compositionally biased region" description="Polar residues" evidence="3">
    <location>
        <begin position="10"/>
        <end position="28"/>
    </location>
</feature>
<dbReference type="Pfam" id="PF12656">
    <property type="entry name" value="G-patch_2"/>
    <property type="match status" value="1"/>
</dbReference>
<evidence type="ECO:0000256" key="3">
    <source>
        <dbReference type="SAM" id="MobiDB-lite"/>
    </source>
</evidence>
<evidence type="ECO:0000259" key="4">
    <source>
        <dbReference type="PROSITE" id="PS50174"/>
    </source>
</evidence>
<keyword evidence="6" id="KW-1185">Reference proteome</keyword>
<dbReference type="Proteomes" id="UP000265520">
    <property type="component" value="Unassembled WGS sequence"/>
</dbReference>
<comment type="subcellular location">
    <subcellularLocation>
        <location evidence="1">Nucleus</location>
    </subcellularLocation>
</comment>
<dbReference type="PANTHER" id="PTHR15818:SF2">
    <property type="entry name" value="G-PATCH DOMAIN AND KOW MOTIFS-CONTAINING PROTEIN"/>
    <property type="match status" value="1"/>
</dbReference>
<evidence type="ECO:0000313" key="6">
    <source>
        <dbReference type="Proteomes" id="UP000265520"/>
    </source>
</evidence>
<sequence>MKNLDLPITDSHSSHSLTFEQDTSSISDQPAGKSSYGLNLRPTTTDNNNNKQQSNVVDAPRPRASVEVSMLQKFKEDMERLPADQGFDEYIDVPVDGFGAALLGGYGWKEGMRIGKNAKEDIKVVEVKRRTAKEGLGFVADMLPPTSKKGERNGKLESEKRKKEERVVRIVR</sequence>
<dbReference type="EMBL" id="LXQA010145973">
    <property type="protein sequence ID" value="MCI25226.1"/>
    <property type="molecule type" value="Genomic_DNA"/>
</dbReference>
<protein>
    <submittedName>
        <fullName evidence="5">Protein MOS2-like</fullName>
    </submittedName>
</protein>
<accession>A0A392QNW2</accession>
<comment type="caution">
    <text evidence="5">The sequence shown here is derived from an EMBL/GenBank/DDBJ whole genome shotgun (WGS) entry which is preliminary data.</text>
</comment>
<proteinExistence type="predicted"/>
<feature type="domain" description="G-patch" evidence="4">
    <location>
        <begin position="95"/>
        <end position="141"/>
    </location>
</feature>
<evidence type="ECO:0000256" key="2">
    <source>
        <dbReference type="ARBA" id="ARBA00023242"/>
    </source>
</evidence>
<dbReference type="SMART" id="SM00443">
    <property type="entry name" value="G_patch"/>
    <property type="match status" value="1"/>
</dbReference>
<evidence type="ECO:0000256" key="1">
    <source>
        <dbReference type="ARBA" id="ARBA00004123"/>
    </source>
</evidence>
<reference evidence="5 6" key="1">
    <citation type="journal article" date="2018" name="Front. Plant Sci.">
        <title>Red Clover (Trifolium pratense) and Zigzag Clover (T. medium) - A Picture of Genomic Similarities and Differences.</title>
        <authorList>
            <person name="Dluhosova J."/>
            <person name="Istvanek J."/>
            <person name="Nedelnik J."/>
            <person name="Repkova J."/>
        </authorList>
    </citation>
    <scope>NUCLEOTIDE SEQUENCE [LARGE SCALE GENOMIC DNA]</scope>
    <source>
        <strain evidence="6">cv. 10/8</strain>
        <tissue evidence="5">Leaf</tissue>
    </source>
</reference>